<dbReference type="KEGG" id="smai:EXU30_08330"/>
<dbReference type="OrthoDB" id="9800897at2"/>
<keyword evidence="5" id="KW-1185">Reference proteome</keyword>
<protein>
    <submittedName>
        <fullName evidence="4">Response regulator</fullName>
    </submittedName>
</protein>
<dbReference type="InterPro" id="IPR050595">
    <property type="entry name" value="Bact_response_regulator"/>
</dbReference>
<name>A0A411PGV8_9GAMM</name>
<dbReference type="AlphaFoldDB" id="A0A411PGV8"/>
<dbReference type="EMBL" id="CP036200">
    <property type="protein sequence ID" value="QBF82694.1"/>
    <property type="molecule type" value="Genomic_DNA"/>
</dbReference>
<organism evidence="4 5">
    <name type="scientific">Shewanella maritima</name>
    <dbReference type="NCBI Taxonomy" id="2520507"/>
    <lineage>
        <taxon>Bacteria</taxon>
        <taxon>Pseudomonadati</taxon>
        <taxon>Pseudomonadota</taxon>
        <taxon>Gammaproteobacteria</taxon>
        <taxon>Alteromonadales</taxon>
        <taxon>Shewanellaceae</taxon>
        <taxon>Shewanella</taxon>
    </lineage>
</organism>
<dbReference type="Proteomes" id="UP000291106">
    <property type="component" value="Chromosome"/>
</dbReference>
<dbReference type="InterPro" id="IPR001789">
    <property type="entry name" value="Sig_transdc_resp-reg_receiver"/>
</dbReference>
<keyword evidence="1 2" id="KW-0597">Phosphoprotein</keyword>
<evidence type="ECO:0000259" key="3">
    <source>
        <dbReference type="PROSITE" id="PS50110"/>
    </source>
</evidence>
<evidence type="ECO:0000313" key="4">
    <source>
        <dbReference type="EMBL" id="QBF82694.1"/>
    </source>
</evidence>
<dbReference type="RefSeq" id="WP_130599077.1">
    <property type="nucleotide sequence ID" value="NZ_CP036200.1"/>
</dbReference>
<proteinExistence type="predicted"/>
<feature type="modified residue" description="4-aspartylphosphate" evidence="2">
    <location>
        <position position="53"/>
    </location>
</feature>
<dbReference type="SUPFAM" id="SSF52172">
    <property type="entry name" value="CheY-like"/>
    <property type="match status" value="1"/>
</dbReference>
<dbReference type="InterPro" id="IPR011006">
    <property type="entry name" value="CheY-like_superfamily"/>
</dbReference>
<dbReference type="CDD" id="cd00156">
    <property type="entry name" value="REC"/>
    <property type="match status" value="1"/>
</dbReference>
<dbReference type="PANTHER" id="PTHR44591:SF23">
    <property type="entry name" value="CHEY SUBFAMILY"/>
    <property type="match status" value="1"/>
</dbReference>
<gene>
    <name evidence="4" type="ORF">EXU30_08330</name>
</gene>
<dbReference type="PANTHER" id="PTHR44591">
    <property type="entry name" value="STRESS RESPONSE REGULATOR PROTEIN 1"/>
    <property type="match status" value="1"/>
</dbReference>
<evidence type="ECO:0000256" key="2">
    <source>
        <dbReference type="PROSITE-ProRule" id="PRU00169"/>
    </source>
</evidence>
<feature type="domain" description="Response regulatory" evidence="3">
    <location>
        <begin position="5"/>
        <end position="119"/>
    </location>
</feature>
<dbReference type="Pfam" id="PF00072">
    <property type="entry name" value="Response_reg"/>
    <property type="match status" value="1"/>
</dbReference>
<sequence length="119" mass="12778">MDQAKILIIDDDPVCAGLLLAILGDDYLVMSANSGEGAIEILNSMTPDLIFLDIAMPNINGYQVIKHIQQTTDTPPPVVVISSLAEASDKEFALKLGANGYLTKPIVPNEIQGILSHYL</sequence>
<evidence type="ECO:0000313" key="5">
    <source>
        <dbReference type="Proteomes" id="UP000291106"/>
    </source>
</evidence>
<evidence type="ECO:0000256" key="1">
    <source>
        <dbReference type="ARBA" id="ARBA00022553"/>
    </source>
</evidence>
<dbReference type="SMART" id="SM00448">
    <property type="entry name" value="REC"/>
    <property type="match status" value="1"/>
</dbReference>
<dbReference type="GO" id="GO:0000160">
    <property type="term" value="P:phosphorelay signal transduction system"/>
    <property type="evidence" value="ECO:0007669"/>
    <property type="project" value="InterPro"/>
</dbReference>
<dbReference type="Gene3D" id="3.40.50.2300">
    <property type="match status" value="1"/>
</dbReference>
<dbReference type="PROSITE" id="PS50110">
    <property type="entry name" value="RESPONSE_REGULATORY"/>
    <property type="match status" value="1"/>
</dbReference>
<reference evidence="4 5" key="1">
    <citation type="submission" date="2019-02" db="EMBL/GenBank/DDBJ databases">
        <title>Shewanella sp. D4-2 isolated from Dokdo Island.</title>
        <authorList>
            <person name="Baek K."/>
        </authorList>
    </citation>
    <scope>NUCLEOTIDE SEQUENCE [LARGE SCALE GENOMIC DNA]</scope>
    <source>
        <strain evidence="4 5">D4-2</strain>
    </source>
</reference>
<accession>A0A411PGV8</accession>